<dbReference type="PANTHER" id="PTHR31057">
    <property type="entry name" value="E3 UFM1-PROTEIN LIGASE 1"/>
    <property type="match status" value="1"/>
</dbReference>
<dbReference type="SMR" id="A0A7J6KFC2"/>
<dbReference type="EMBL" id="JAAUHK010000187">
    <property type="protein sequence ID" value="KAF4645654.1"/>
    <property type="molecule type" value="Genomic_DNA"/>
</dbReference>
<accession>A0A7J6KFC2</accession>
<proteinExistence type="predicted"/>
<dbReference type="InterPro" id="IPR018611">
    <property type="entry name" value="Ufl1"/>
</dbReference>
<evidence type="ECO:0000256" key="1">
    <source>
        <dbReference type="SAM" id="MobiDB-lite"/>
    </source>
</evidence>
<protein>
    <recommendedName>
        <fullName evidence="2">E3 UFM1-protein ligase 1-like N-terminal domain-containing protein</fullName>
    </recommendedName>
</protein>
<dbReference type="GO" id="GO:0061666">
    <property type="term" value="F:UFM1 ligase activity"/>
    <property type="evidence" value="ECO:0007669"/>
    <property type="project" value="InterPro"/>
</dbReference>
<dbReference type="InterPro" id="IPR056579">
    <property type="entry name" value="Ufl1_N"/>
</dbReference>
<feature type="compositionally biased region" description="Basic residues" evidence="1">
    <location>
        <begin position="420"/>
        <end position="429"/>
    </location>
</feature>
<organism evidence="3 4">
    <name type="scientific">Toxoplasma gondii</name>
    <dbReference type="NCBI Taxonomy" id="5811"/>
    <lineage>
        <taxon>Eukaryota</taxon>
        <taxon>Sar</taxon>
        <taxon>Alveolata</taxon>
        <taxon>Apicomplexa</taxon>
        <taxon>Conoidasida</taxon>
        <taxon>Coccidia</taxon>
        <taxon>Eucoccidiorida</taxon>
        <taxon>Eimeriorina</taxon>
        <taxon>Sarcocystidae</taxon>
        <taxon>Toxoplasma</taxon>
    </lineage>
</organism>
<evidence type="ECO:0000313" key="3">
    <source>
        <dbReference type="EMBL" id="KAF4645654.1"/>
    </source>
</evidence>
<evidence type="ECO:0000313" key="4">
    <source>
        <dbReference type="Proteomes" id="UP000557509"/>
    </source>
</evidence>
<sequence length="774" mass="83349">MVSLEELQRQFMAVQEAAPTQMLSERACVDIVVKLMEKKKIQLVTTTNGKEFVTLETLAQEIRTHLANHKGRVNVIEMATALGVSPDIVEAKTEEMTRRSRHLMLLDGDLISTLYLNMIAGEIENLLEEKGQLTIAELSQKYSLPAEFLRQEIHARLGTVIHGELKNQYLTTAHFSRRVESIVRGVLTAACRPVAVSAIATEFNLPNDSVTNAAVQLIRLAQLQGRLQSGIFTPARFSTGQSDKVTSFYKANAFVPFSLAKDCGFSDAHGFLQKEFPEGIPLATVYVHPQLVAPLHANLQEAVAASSWADLSSLFPAALTPEDAHLLLLLAAEESASGRKGASPSTCKKPLPLVTFDDGVALSHGFLDIFCQAVAPFLAKKAAAEAEKSTAGAAAKHTEENSHNAGPASDDSDEEAEGRNRRRGKGTRRGRGDDKKKKKSAAATSAPASGTVTLGDIEEACSSDASDENSLADLWTSLPPHVQQRLWETVQARLDAHYQRCVADSRRSLREQQRAKTERRAANFQEEFESIVLAVKGLEALGILDDAKHPLVVHLFKTSVGTLLDSLVEAAVAEATSEPPQVNTQNRRQCLEKAAQAGGDVENLLRACDVVQKRAGADLIDSLQGAAEDSHILLRVPDKRRVKQLVSSRRAAAQEALASSTSCDPAAVLHAALGLLLVQRTSPHGSIPFPKDFWAATTVWALLGNGAAGSGEFAGKSSLALADVQPLWLAVSGGEAGKARGEAAADAPGSETHRVMELEASKLLNLFAERNQKK</sequence>
<dbReference type="Pfam" id="PF09743">
    <property type="entry name" value="E3_UFM1_ligase"/>
    <property type="match status" value="1"/>
</dbReference>
<reference evidence="3 4" key="1">
    <citation type="submission" date="2020-03" db="EMBL/GenBank/DDBJ databases">
        <title>Genome sequence of Toxoplasma gondii RH-88 strain.</title>
        <authorList>
            <person name="Lorenzi H.A."/>
            <person name="Venepally P."/>
            <person name="Rozenberg A."/>
            <person name="Sibley D."/>
        </authorList>
    </citation>
    <scope>NUCLEOTIDE SEQUENCE [LARGE SCALE GENOMIC DNA]</scope>
    <source>
        <strain evidence="3 4">RH-88</strain>
    </source>
</reference>
<dbReference type="VEuPathDB" id="ToxoDB:TGME49_222360"/>
<dbReference type="GO" id="GO:1990592">
    <property type="term" value="P:protein K69-linked ufmylation"/>
    <property type="evidence" value="ECO:0007669"/>
    <property type="project" value="TreeGrafter"/>
</dbReference>
<dbReference type="GO" id="GO:0005789">
    <property type="term" value="C:endoplasmic reticulum membrane"/>
    <property type="evidence" value="ECO:0007669"/>
    <property type="project" value="TreeGrafter"/>
</dbReference>
<dbReference type="GO" id="GO:0032434">
    <property type="term" value="P:regulation of proteasomal ubiquitin-dependent protein catabolic process"/>
    <property type="evidence" value="ECO:0007669"/>
    <property type="project" value="TreeGrafter"/>
</dbReference>
<comment type="caution">
    <text evidence="3">The sequence shown here is derived from an EMBL/GenBank/DDBJ whole genome shotgun (WGS) entry which is preliminary data.</text>
</comment>
<feature type="region of interest" description="Disordered" evidence="1">
    <location>
        <begin position="390"/>
        <end position="451"/>
    </location>
</feature>
<feature type="domain" description="E3 UFM1-protein ligase 1-like N-terminal" evidence="2">
    <location>
        <begin position="4"/>
        <end position="271"/>
    </location>
</feature>
<name>A0A7J6KFC2_TOXGO</name>
<keyword evidence="4" id="KW-1185">Reference proteome</keyword>
<dbReference type="Proteomes" id="UP000557509">
    <property type="component" value="Unassembled WGS sequence"/>
</dbReference>
<dbReference type="AlphaFoldDB" id="A0A7J6KFC2"/>
<dbReference type="PANTHER" id="PTHR31057:SF0">
    <property type="entry name" value="E3 UFM1-PROTEIN LIGASE 1"/>
    <property type="match status" value="1"/>
</dbReference>
<evidence type="ECO:0000259" key="2">
    <source>
        <dbReference type="Pfam" id="PF09743"/>
    </source>
</evidence>
<gene>
    <name evidence="3" type="ORF">TGRH88_001400</name>
</gene>
<dbReference type="GO" id="GO:0034976">
    <property type="term" value="P:response to endoplasmic reticulum stress"/>
    <property type="evidence" value="ECO:0007669"/>
    <property type="project" value="TreeGrafter"/>
</dbReference>
<dbReference type="Pfam" id="PF25870">
    <property type="entry name" value="WHD_UFL1_5th"/>
    <property type="match status" value="1"/>
</dbReference>